<reference evidence="1" key="1">
    <citation type="journal article" date="2021" name="Proc. Natl. Acad. Sci. U.S.A.">
        <title>A Catalog of Tens of Thousands of Viruses from Human Metagenomes Reveals Hidden Associations with Chronic Diseases.</title>
        <authorList>
            <person name="Tisza M.J."/>
            <person name="Buck C.B."/>
        </authorList>
    </citation>
    <scope>NUCLEOTIDE SEQUENCE</scope>
    <source>
        <strain evidence="1">Ctu9a31</strain>
    </source>
</reference>
<proteinExistence type="predicted"/>
<accession>A0A8S5QBG5</accession>
<dbReference type="EMBL" id="BK015613">
    <property type="protein sequence ID" value="DAE15860.1"/>
    <property type="molecule type" value="Genomic_DNA"/>
</dbReference>
<evidence type="ECO:0000313" key="1">
    <source>
        <dbReference type="EMBL" id="DAE15860.1"/>
    </source>
</evidence>
<name>A0A8S5QBG5_9CAUD</name>
<protein>
    <submittedName>
        <fullName evidence="1">Uncharacterized protein</fullName>
    </submittedName>
</protein>
<sequence length="88" mass="9641">MLSITKTTNLSGTSVINGQSAMTMYAAVPETGSLTISQTITNKELYLANQTQCDNDYENFKLEVNKLLKNEQQTIDSDTTNITGTVTE</sequence>
<organism evidence="1">
    <name type="scientific">Siphoviridae sp. ctu9a31</name>
    <dbReference type="NCBI Taxonomy" id="2825712"/>
    <lineage>
        <taxon>Viruses</taxon>
        <taxon>Duplodnaviria</taxon>
        <taxon>Heunggongvirae</taxon>
        <taxon>Uroviricota</taxon>
        <taxon>Caudoviricetes</taxon>
    </lineage>
</organism>